<dbReference type="PANTHER" id="PTHR24147">
    <property type="entry name" value="ANKYRIN REPEAT DOMAIN 36-RELATED"/>
    <property type="match status" value="1"/>
</dbReference>
<dbReference type="PRINTS" id="PR01415">
    <property type="entry name" value="ANKYRIN"/>
</dbReference>
<proteinExistence type="predicted"/>
<dbReference type="EMBL" id="WEIV01018832">
    <property type="protein sequence ID" value="NWI56379.1"/>
    <property type="molecule type" value="Genomic_DNA"/>
</dbReference>
<dbReference type="Pfam" id="PF00023">
    <property type="entry name" value="Ank"/>
    <property type="match status" value="1"/>
</dbReference>
<name>A0A851CIW1_CALVR</name>
<dbReference type="InterPro" id="IPR002110">
    <property type="entry name" value="Ankyrin_rpt"/>
</dbReference>
<dbReference type="Pfam" id="PF12796">
    <property type="entry name" value="Ank_2"/>
    <property type="match status" value="1"/>
</dbReference>
<dbReference type="InterPro" id="IPR036770">
    <property type="entry name" value="Ankyrin_rpt-contain_sf"/>
</dbReference>
<evidence type="ECO:0000313" key="3">
    <source>
        <dbReference type="Proteomes" id="UP000642973"/>
    </source>
</evidence>
<comment type="caution">
    <text evidence="2">The sequence shown here is derived from an EMBL/GenBank/DDBJ whole genome shotgun (WGS) entry which is preliminary data.</text>
</comment>
<sequence>SRTPLHLACMSGHADIVQFLVGEKCQLNPYVGSNSSFESCFQAVEHQHRDCVAILLEHGANHDHRAAGGNTALHLAVIVSNKSVVDLLLEHSADIDAKNK</sequence>
<dbReference type="InterPro" id="IPR050657">
    <property type="entry name" value="Ankyrin_repeat_domain"/>
</dbReference>
<reference evidence="2" key="1">
    <citation type="submission" date="2019-10" db="EMBL/GenBank/DDBJ databases">
        <title>Bird 10,000 Genomes (B10K) Project - Family phase.</title>
        <authorList>
            <person name="Zhang G."/>
        </authorList>
    </citation>
    <scope>NUCLEOTIDE SEQUENCE</scope>
    <source>
        <strain evidence="2">B10K-DU-002-55</strain>
        <tissue evidence="2">Muscle</tissue>
    </source>
</reference>
<feature type="non-terminal residue" evidence="2">
    <location>
        <position position="100"/>
    </location>
</feature>
<dbReference type="PROSITE" id="PS50088">
    <property type="entry name" value="ANK_REPEAT"/>
    <property type="match status" value="2"/>
</dbReference>
<dbReference type="PROSITE" id="PS50297">
    <property type="entry name" value="ANK_REP_REGION"/>
    <property type="match status" value="2"/>
</dbReference>
<dbReference type="PANTHER" id="PTHR24147:SF53">
    <property type="entry name" value="ANKYRIN REPEAT DOMAIN 26"/>
    <property type="match status" value="1"/>
</dbReference>
<protein>
    <submittedName>
        <fullName evidence="2">ANKR7 protein</fullName>
    </submittedName>
</protein>
<keyword evidence="3" id="KW-1185">Reference proteome</keyword>
<dbReference type="AlphaFoldDB" id="A0A851CIW1"/>
<feature type="non-terminal residue" evidence="2">
    <location>
        <position position="1"/>
    </location>
</feature>
<dbReference type="Proteomes" id="UP000642973">
    <property type="component" value="Unassembled WGS sequence"/>
</dbReference>
<accession>A0A851CIW1</accession>
<organism evidence="2 3">
    <name type="scientific">Calyptomena viridis</name>
    <name type="common">Lesser green broadbill</name>
    <dbReference type="NCBI Taxonomy" id="135972"/>
    <lineage>
        <taxon>Eukaryota</taxon>
        <taxon>Metazoa</taxon>
        <taxon>Chordata</taxon>
        <taxon>Craniata</taxon>
        <taxon>Vertebrata</taxon>
        <taxon>Euteleostomi</taxon>
        <taxon>Archelosauria</taxon>
        <taxon>Archosauria</taxon>
        <taxon>Dinosauria</taxon>
        <taxon>Saurischia</taxon>
        <taxon>Theropoda</taxon>
        <taxon>Coelurosauria</taxon>
        <taxon>Aves</taxon>
        <taxon>Neognathae</taxon>
        <taxon>Neoaves</taxon>
        <taxon>Telluraves</taxon>
        <taxon>Australaves</taxon>
        <taxon>Passeriformes</taxon>
        <taxon>Eurylaimidae</taxon>
        <taxon>Calyptomena</taxon>
    </lineage>
</organism>
<feature type="repeat" description="ANK" evidence="1">
    <location>
        <begin position="1"/>
        <end position="21"/>
    </location>
</feature>
<keyword evidence="1" id="KW-0040">ANK repeat</keyword>
<dbReference type="SMART" id="SM00248">
    <property type="entry name" value="ANK"/>
    <property type="match status" value="3"/>
</dbReference>
<gene>
    <name evidence="2" type="primary">Ankrd7_1</name>
    <name evidence="2" type="ORF">CALVIR_R06526</name>
</gene>
<evidence type="ECO:0000313" key="2">
    <source>
        <dbReference type="EMBL" id="NWI56379.1"/>
    </source>
</evidence>
<dbReference type="Gene3D" id="1.25.40.20">
    <property type="entry name" value="Ankyrin repeat-containing domain"/>
    <property type="match status" value="1"/>
</dbReference>
<evidence type="ECO:0000256" key="1">
    <source>
        <dbReference type="PROSITE-ProRule" id="PRU00023"/>
    </source>
</evidence>
<dbReference type="SUPFAM" id="SSF48403">
    <property type="entry name" value="Ankyrin repeat"/>
    <property type="match status" value="1"/>
</dbReference>
<feature type="repeat" description="ANK" evidence="1">
    <location>
        <begin position="68"/>
        <end position="100"/>
    </location>
</feature>